<dbReference type="eggNOG" id="KOG3327">
    <property type="taxonomic scope" value="Eukaryota"/>
</dbReference>
<gene>
    <name evidence="11" type="ORF">Bathy02g04470</name>
</gene>
<comment type="pathway">
    <text evidence="1">Pyrimidine metabolism; dTTP biosynthesis.</text>
</comment>
<dbReference type="InterPro" id="IPR018095">
    <property type="entry name" value="Thymidylate_kin_CS"/>
</dbReference>
<evidence type="ECO:0000256" key="4">
    <source>
        <dbReference type="ARBA" id="ARBA00017144"/>
    </source>
</evidence>
<dbReference type="PROSITE" id="PS01331">
    <property type="entry name" value="THYMIDYLATE_KINASE"/>
    <property type="match status" value="1"/>
</dbReference>
<dbReference type="Gene3D" id="3.40.50.300">
    <property type="entry name" value="P-loop containing nucleotide triphosphate hydrolases"/>
    <property type="match status" value="1"/>
</dbReference>
<dbReference type="PANTHER" id="PTHR10344">
    <property type="entry name" value="THYMIDYLATE KINASE"/>
    <property type="match status" value="1"/>
</dbReference>
<evidence type="ECO:0000256" key="9">
    <source>
        <dbReference type="ARBA" id="ARBA00022840"/>
    </source>
</evidence>
<dbReference type="NCBIfam" id="TIGR00041">
    <property type="entry name" value="DTMP_kinase"/>
    <property type="match status" value="1"/>
</dbReference>
<dbReference type="EMBL" id="FO082277">
    <property type="protein sequence ID" value="CCO15206.1"/>
    <property type="molecule type" value="Genomic_DNA"/>
</dbReference>
<dbReference type="GO" id="GO:0005634">
    <property type="term" value="C:nucleus"/>
    <property type="evidence" value="ECO:0007669"/>
    <property type="project" value="TreeGrafter"/>
</dbReference>
<organism evidence="11 12">
    <name type="scientific">Bathycoccus prasinos</name>
    <dbReference type="NCBI Taxonomy" id="41875"/>
    <lineage>
        <taxon>Eukaryota</taxon>
        <taxon>Viridiplantae</taxon>
        <taxon>Chlorophyta</taxon>
        <taxon>Mamiellophyceae</taxon>
        <taxon>Mamiellales</taxon>
        <taxon>Bathycoccaceae</taxon>
        <taxon>Bathycoccus</taxon>
    </lineage>
</organism>
<dbReference type="Proteomes" id="UP000198341">
    <property type="component" value="Chromosome 2"/>
</dbReference>
<feature type="domain" description="Thymidylate kinase-like" evidence="10">
    <location>
        <begin position="16"/>
        <end position="195"/>
    </location>
</feature>
<dbReference type="GeneID" id="19017560"/>
<evidence type="ECO:0000256" key="1">
    <source>
        <dbReference type="ARBA" id="ARBA00004992"/>
    </source>
</evidence>
<dbReference type="PANTHER" id="PTHR10344:SF1">
    <property type="entry name" value="THYMIDYLATE KINASE"/>
    <property type="match status" value="1"/>
</dbReference>
<reference evidence="11 12" key="1">
    <citation type="submission" date="2011-10" db="EMBL/GenBank/DDBJ databases">
        <authorList>
            <person name="Genoscope - CEA"/>
        </authorList>
    </citation>
    <scope>NUCLEOTIDE SEQUENCE [LARGE SCALE GENOMIC DNA]</scope>
    <source>
        <strain evidence="11 12">RCC 1105</strain>
    </source>
</reference>
<dbReference type="GO" id="GO:0005524">
    <property type="term" value="F:ATP binding"/>
    <property type="evidence" value="ECO:0007669"/>
    <property type="project" value="UniProtKB-KW"/>
</dbReference>
<dbReference type="GO" id="GO:0006235">
    <property type="term" value="P:dTTP biosynthetic process"/>
    <property type="evidence" value="ECO:0007669"/>
    <property type="project" value="TreeGrafter"/>
</dbReference>
<dbReference type="OrthoDB" id="425602at2759"/>
<keyword evidence="9" id="KW-0067">ATP-binding</keyword>
<keyword evidence="12" id="KW-1185">Reference proteome</keyword>
<keyword evidence="8 11" id="KW-0418">Kinase</keyword>
<protein>
    <recommendedName>
        <fullName evidence="4">Thymidylate kinase</fullName>
        <ecNumber evidence="3">2.7.4.9</ecNumber>
    </recommendedName>
</protein>
<dbReference type="GO" id="GO:0005829">
    <property type="term" value="C:cytosol"/>
    <property type="evidence" value="ECO:0007669"/>
    <property type="project" value="TreeGrafter"/>
</dbReference>
<evidence type="ECO:0000313" key="12">
    <source>
        <dbReference type="Proteomes" id="UP000198341"/>
    </source>
</evidence>
<dbReference type="FunFam" id="3.40.50.300:FF:000679">
    <property type="entry name" value="Thymidylate kinase"/>
    <property type="match status" value="1"/>
</dbReference>
<proteinExistence type="inferred from homology"/>
<keyword evidence="7" id="KW-0547">Nucleotide-binding</keyword>
<dbReference type="AlphaFoldDB" id="K8EBH0"/>
<dbReference type="GO" id="GO:0004550">
    <property type="term" value="F:nucleoside diphosphate kinase activity"/>
    <property type="evidence" value="ECO:0007669"/>
    <property type="project" value="TreeGrafter"/>
</dbReference>
<dbReference type="KEGG" id="bpg:Bathy02g04470"/>
<dbReference type="InterPro" id="IPR027417">
    <property type="entry name" value="P-loop_NTPase"/>
</dbReference>
<accession>K8EBH0</accession>
<dbReference type="EC" id="2.7.4.9" evidence="3"/>
<dbReference type="STRING" id="41875.K8EBH0"/>
<dbReference type="InterPro" id="IPR018094">
    <property type="entry name" value="Thymidylate_kinase"/>
</dbReference>
<keyword evidence="5" id="KW-0808">Transferase</keyword>
<evidence type="ECO:0000259" key="10">
    <source>
        <dbReference type="Pfam" id="PF02223"/>
    </source>
</evidence>
<dbReference type="GO" id="GO:0005739">
    <property type="term" value="C:mitochondrion"/>
    <property type="evidence" value="ECO:0007669"/>
    <property type="project" value="TreeGrafter"/>
</dbReference>
<name>K8EBH0_9CHLO</name>
<sequence>MAAAAKSLSRGAFILFEGVDRCGKTTQASKLVESLNQSGVASELWRYPDRTTTIGKMIDDYLQCKADSDDASMHLLFAANRWEKKKMMEEKLRAGVTLVVDRYGYSGVAFTSAKKLPGLDQQWCKHSETGLVKPDCLMYMEISEDAAKKRGGFGEERYETTEMQKNVREVFADLREDWWNVVDADRTIEEVQKDVQTIAKDAVERCKRGKELEHFEPGW</sequence>
<evidence type="ECO:0000256" key="2">
    <source>
        <dbReference type="ARBA" id="ARBA00009776"/>
    </source>
</evidence>
<evidence type="ECO:0000313" key="11">
    <source>
        <dbReference type="EMBL" id="CCO15206.1"/>
    </source>
</evidence>
<dbReference type="RefSeq" id="XP_007514966.1">
    <property type="nucleotide sequence ID" value="XM_007514904.1"/>
</dbReference>
<evidence type="ECO:0000256" key="6">
    <source>
        <dbReference type="ARBA" id="ARBA00022727"/>
    </source>
</evidence>
<dbReference type="HAMAP" id="MF_00165">
    <property type="entry name" value="Thymidylate_kinase"/>
    <property type="match status" value="1"/>
</dbReference>
<dbReference type="CDD" id="cd01672">
    <property type="entry name" value="TMPK"/>
    <property type="match status" value="1"/>
</dbReference>
<dbReference type="GO" id="GO:0006227">
    <property type="term" value="P:dUDP biosynthetic process"/>
    <property type="evidence" value="ECO:0007669"/>
    <property type="project" value="TreeGrafter"/>
</dbReference>
<evidence type="ECO:0000256" key="8">
    <source>
        <dbReference type="ARBA" id="ARBA00022777"/>
    </source>
</evidence>
<dbReference type="InterPro" id="IPR039430">
    <property type="entry name" value="Thymidylate_kin-like_dom"/>
</dbReference>
<dbReference type="GO" id="GO:0006233">
    <property type="term" value="P:dTDP biosynthetic process"/>
    <property type="evidence" value="ECO:0007669"/>
    <property type="project" value="InterPro"/>
</dbReference>
<dbReference type="Pfam" id="PF02223">
    <property type="entry name" value="Thymidylate_kin"/>
    <property type="match status" value="1"/>
</dbReference>
<keyword evidence="6" id="KW-0545">Nucleotide biosynthesis</keyword>
<evidence type="ECO:0000256" key="7">
    <source>
        <dbReference type="ARBA" id="ARBA00022741"/>
    </source>
</evidence>
<dbReference type="GO" id="GO:0004798">
    <property type="term" value="F:dTMP kinase activity"/>
    <property type="evidence" value="ECO:0007669"/>
    <property type="project" value="UniProtKB-EC"/>
</dbReference>
<dbReference type="SUPFAM" id="SSF52540">
    <property type="entry name" value="P-loop containing nucleoside triphosphate hydrolases"/>
    <property type="match status" value="1"/>
</dbReference>
<comment type="similarity">
    <text evidence="2">Belongs to the thymidylate kinase family.</text>
</comment>
<evidence type="ECO:0000256" key="3">
    <source>
        <dbReference type="ARBA" id="ARBA00012980"/>
    </source>
</evidence>
<evidence type="ECO:0000256" key="5">
    <source>
        <dbReference type="ARBA" id="ARBA00022679"/>
    </source>
</evidence>